<keyword evidence="2" id="KW-0560">Oxidoreductase</keyword>
<dbReference type="EMBL" id="CP121694">
    <property type="protein sequence ID" value="WRO22611.1"/>
    <property type="molecule type" value="Genomic_DNA"/>
</dbReference>
<keyword evidence="6" id="KW-1185">Reference proteome</keyword>
<dbReference type="GO" id="GO:0006633">
    <property type="term" value="P:fatty acid biosynthetic process"/>
    <property type="evidence" value="ECO:0007669"/>
    <property type="project" value="TreeGrafter"/>
</dbReference>
<dbReference type="AlphaFoldDB" id="A0AAU0UQX7"/>
<name>A0AAU0UQX7_9FIRM</name>
<protein>
    <submittedName>
        <fullName evidence="5">SDR family oxidoreductase</fullName>
    </submittedName>
</protein>
<evidence type="ECO:0000256" key="2">
    <source>
        <dbReference type="ARBA" id="ARBA00023002"/>
    </source>
</evidence>
<evidence type="ECO:0000313" key="6">
    <source>
        <dbReference type="Proteomes" id="UP001329915"/>
    </source>
</evidence>
<dbReference type="GO" id="GO:0048038">
    <property type="term" value="F:quinone binding"/>
    <property type="evidence" value="ECO:0007669"/>
    <property type="project" value="TreeGrafter"/>
</dbReference>
<dbReference type="Gene3D" id="3.40.50.720">
    <property type="entry name" value="NAD(P)-binding Rossmann-like Domain"/>
    <property type="match status" value="1"/>
</dbReference>
<dbReference type="Proteomes" id="UP001329915">
    <property type="component" value="Chromosome"/>
</dbReference>
<dbReference type="KEGG" id="dbc:MFMK1_002448"/>
<feature type="domain" description="Ketoreductase" evidence="4">
    <location>
        <begin position="7"/>
        <end position="186"/>
    </location>
</feature>
<dbReference type="Pfam" id="PF00106">
    <property type="entry name" value="adh_short"/>
    <property type="match status" value="1"/>
</dbReference>
<dbReference type="PANTHER" id="PTHR42760">
    <property type="entry name" value="SHORT-CHAIN DEHYDROGENASES/REDUCTASES FAMILY MEMBER"/>
    <property type="match status" value="1"/>
</dbReference>
<evidence type="ECO:0000256" key="1">
    <source>
        <dbReference type="ARBA" id="ARBA00006484"/>
    </source>
</evidence>
<proteinExistence type="inferred from homology"/>
<dbReference type="FunFam" id="3.40.50.720:FF:000084">
    <property type="entry name" value="Short-chain dehydrogenase reductase"/>
    <property type="match status" value="1"/>
</dbReference>
<evidence type="ECO:0000313" key="5">
    <source>
        <dbReference type="EMBL" id="WRO22611.1"/>
    </source>
</evidence>
<accession>A0AAU0UQX7</accession>
<dbReference type="GO" id="GO:0008206">
    <property type="term" value="P:bile acid metabolic process"/>
    <property type="evidence" value="ECO:0007669"/>
    <property type="project" value="UniProtKB-ARBA"/>
</dbReference>
<evidence type="ECO:0000259" key="4">
    <source>
        <dbReference type="SMART" id="SM00822"/>
    </source>
</evidence>
<dbReference type="PROSITE" id="PS00061">
    <property type="entry name" value="ADH_SHORT"/>
    <property type="match status" value="1"/>
</dbReference>
<dbReference type="PANTHER" id="PTHR42760:SF133">
    <property type="entry name" value="3-OXOACYL-[ACYL-CARRIER-PROTEIN] REDUCTASE"/>
    <property type="match status" value="1"/>
</dbReference>
<dbReference type="InterPro" id="IPR002347">
    <property type="entry name" value="SDR_fam"/>
</dbReference>
<dbReference type="RefSeq" id="WP_366922021.1">
    <property type="nucleotide sequence ID" value="NZ_CP121694.1"/>
</dbReference>
<evidence type="ECO:0000256" key="3">
    <source>
        <dbReference type="RuleBase" id="RU000363"/>
    </source>
</evidence>
<gene>
    <name evidence="5" type="ORF">MFMK1_002448</name>
</gene>
<dbReference type="InterPro" id="IPR036291">
    <property type="entry name" value="NAD(P)-bd_dom_sf"/>
</dbReference>
<reference evidence="5 6" key="1">
    <citation type="submission" date="2023-04" db="EMBL/GenBank/DDBJ databases">
        <authorList>
            <person name="Hsu D."/>
        </authorList>
    </citation>
    <scope>NUCLEOTIDE SEQUENCE [LARGE SCALE GENOMIC DNA]</scope>
    <source>
        <strain evidence="5 6">MK1</strain>
    </source>
</reference>
<sequence length="270" mass="28768">MGYLDNKVAIVTGSGRGIGRAVAEMFAREGARVVIADKDQEPANEAAAAAKAAGAEAAVLAGDITQPDFPAKLVETAISSFGRLDILVNNAGYTWDGMVHKMDDQQFQAMLDIHLLAPFRLIRAAAPYMRDQAREEIARGETVQRKIVNVTSVAGLMGNVGQANYSAAKAGLVGLTKTVAKEWGAFNINCNAVAFGIVDTRLTRPKEQGETVDGKAVGIPDQIRSMMLKMVPQRRPGSVEEAASGIFYLASPFSDYVNGEVLKVDGGFYA</sequence>
<comment type="similarity">
    <text evidence="1 3">Belongs to the short-chain dehydrogenases/reductases (SDR) family.</text>
</comment>
<dbReference type="SMART" id="SM00822">
    <property type="entry name" value="PKS_KR"/>
    <property type="match status" value="1"/>
</dbReference>
<dbReference type="SUPFAM" id="SSF51735">
    <property type="entry name" value="NAD(P)-binding Rossmann-fold domains"/>
    <property type="match status" value="1"/>
</dbReference>
<organism evidence="5 6">
    <name type="scientific">Metallumcola ferriviriculae</name>
    <dbReference type="NCBI Taxonomy" id="3039180"/>
    <lineage>
        <taxon>Bacteria</taxon>
        <taxon>Bacillati</taxon>
        <taxon>Bacillota</taxon>
        <taxon>Clostridia</taxon>
        <taxon>Neomoorellales</taxon>
        <taxon>Desulfitibacteraceae</taxon>
        <taxon>Metallumcola</taxon>
    </lineage>
</organism>
<dbReference type="GO" id="GO:0016616">
    <property type="term" value="F:oxidoreductase activity, acting on the CH-OH group of donors, NAD or NADP as acceptor"/>
    <property type="evidence" value="ECO:0007669"/>
    <property type="project" value="UniProtKB-ARBA"/>
</dbReference>
<dbReference type="PRINTS" id="PR00080">
    <property type="entry name" value="SDRFAMILY"/>
</dbReference>
<dbReference type="InterPro" id="IPR020904">
    <property type="entry name" value="Sc_DH/Rdtase_CS"/>
</dbReference>
<dbReference type="InterPro" id="IPR057326">
    <property type="entry name" value="KR_dom"/>
</dbReference>
<dbReference type="PRINTS" id="PR00081">
    <property type="entry name" value="GDHRDH"/>
</dbReference>